<feature type="coiled-coil region" evidence="1">
    <location>
        <begin position="124"/>
        <end position="151"/>
    </location>
</feature>
<name>A0A971M3Q4_9BACT</name>
<evidence type="ECO:0000313" key="3">
    <source>
        <dbReference type="Proteomes" id="UP000777265"/>
    </source>
</evidence>
<keyword evidence="1" id="KW-0175">Coiled coil</keyword>
<dbReference type="Proteomes" id="UP000777265">
    <property type="component" value="Unassembled WGS sequence"/>
</dbReference>
<evidence type="ECO:0000313" key="2">
    <source>
        <dbReference type="EMBL" id="NLW35144.1"/>
    </source>
</evidence>
<reference evidence="2" key="2">
    <citation type="submission" date="2020-01" db="EMBL/GenBank/DDBJ databases">
        <authorList>
            <person name="Campanaro S."/>
        </authorList>
    </citation>
    <scope>NUCLEOTIDE SEQUENCE</scope>
    <source>
        <strain evidence="2">AS06rmzACSIP_7</strain>
    </source>
</reference>
<sequence length="263" mass="29435">MELNEDTLSEIRKASSLILCGLDYSPQAARDLQYAELIRHYETDPSFDLLCNGVADGLNLRLLHVSKDYGVIMSLRDASRTPFVLDLKNIMASLAEPEARQLFAVVLVAVVTFLFENQSSMDPERRLRIAVQDLEMKLRTLVENLSNMTEGEIEDTADTAAEMFKLVRKADVGPSTTDGGLEGKNRRFKKGTLRHTIHRVFDFLEGRGFVTKESDLAGGTYRVRPRFVIHTTNFGGETVFELIRELTARKGARIAAVKGSKHA</sequence>
<dbReference type="EMBL" id="JAAYEE010000108">
    <property type="protein sequence ID" value="NLW35144.1"/>
    <property type="molecule type" value="Genomic_DNA"/>
</dbReference>
<reference evidence="2" key="1">
    <citation type="journal article" date="2020" name="Biotechnol. Biofuels">
        <title>New insights from the biogas microbiome by comprehensive genome-resolved metagenomics of nearly 1600 species originating from multiple anaerobic digesters.</title>
        <authorList>
            <person name="Campanaro S."/>
            <person name="Treu L."/>
            <person name="Rodriguez-R L.M."/>
            <person name="Kovalovszki A."/>
            <person name="Ziels R.M."/>
            <person name="Maus I."/>
            <person name="Zhu X."/>
            <person name="Kougias P.G."/>
            <person name="Basile A."/>
            <person name="Luo G."/>
            <person name="Schluter A."/>
            <person name="Konstantinidis K.T."/>
            <person name="Angelidaki I."/>
        </authorList>
    </citation>
    <scope>NUCLEOTIDE SEQUENCE</scope>
    <source>
        <strain evidence="2">AS06rmzACSIP_7</strain>
    </source>
</reference>
<evidence type="ECO:0000256" key="1">
    <source>
        <dbReference type="SAM" id="Coils"/>
    </source>
</evidence>
<organism evidence="2 3">
    <name type="scientific">Syntrophorhabdus aromaticivorans</name>
    <dbReference type="NCBI Taxonomy" id="328301"/>
    <lineage>
        <taxon>Bacteria</taxon>
        <taxon>Pseudomonadati</taxon>
        <taxon>Thermodesulfobacteriota</taxon>
        <taxon>Syntrophorhabdia</taxon>
        <taxon>Syntrophorhabdales</taxon>
        <taxon>Syntrophorhabdaceae</taxon>
        <taxon>Syntrophorhabdus</taxon>
    </lineage>
</organism>
<dbReference type="AlphaFoldDB" id="A0A971M3Q4"/>
<comment type="caution">
    <text evidence="2">The sequence shown here is derived from an EMBL/GenBank/DDBJ whole genome shotgun (WGS) entry which is preliminary data.</text>
</comment>
<protein>
    <submittedName>
        <fullName evidence="2">Uncharacterized protein</fullName>
    </submittedName>
</protein>
<gene>
    <name evidence="2" type="ORF">GXY80_06630</name>
</gene>
<accession>A0A971M3Q4</accession>
<proteinExistence type="predicted"/>